<dbReference type="AlphaFoldDB" id="A0A2T5MBM7"/>
<keyword evidence="3" id="KW-1185">Reference proteome</keyword>
<proteinExistence type="predicted"/>
<keyword evidence="1" id="KW-1133">Transmembrane helix</keyword>
<organism evidence="2 3">
    <name type="scientific">Stenotrophobium rhamnosiphilum</name>
    <dbReference type="NCBI Taxonomy" id="2029166"/>
    <lineage>
        <taxon>Bacteria</taxon>
        <taxon>Pseudomonadati</taxon>
        <taxon>Pseudomonadota</taxon>
        <taxon>Gammaproteobacteria</taxon>
        <taxon>Nevskiales</taxon>
        <taxon>Nevskiaceae</taxon>
        <taxon>Stenotrophobium</taxon>
    </lineage>
</organism>
<dbReference type="EMBL" id="QANS01000008">
    <property type="protein sequence ID" value="PTU29155.1"/>
    <property type="molecule type" value="Genomic_DNA"/>
</dbReference>
<sequence length="63" mass="7057">MLDLAVLLPWGLALIFALISYLVLHYFATSTEASPTDTHRRTLFQTFAKIGQFLLPFIFVVGA</sequence>
<accession>A0A2T5MBM7</accession>
<dbReference type="Proteomes" id="UP000244248">
    <property type="component" value="Unassembled WGS sequence"/>
</dbReference>
<evidence type="ECO:0000313" key="3">
    <source>
        <dbReference type="Proteomes" id="UP000244248"/>
    </source>
</evidence>
<evidence type="ECO:0000256" key="1">
    <source>
        <dbReference type="SAM" id="Phobius"/>
    </source>
</evidence>
<protein>
    <submittedName>
        <fullName evidence="2">Uncharacterized protein</fullName>
    </submittedName>
</protein>
<keyword evidence="1" id="KW-0472">Membrane</keyword>
<evidence type="ECO:0000313" key="2">
    <source>
        <dbReference type="EMBL" id="PTU29155.1"/>
    </source>
</evidence>
<name>A0A2T5MBM7_9GAMM</name>
<gene>
    <name evidence="2" type="ORF">CJD38_17565</name>
</gene>
<feature type="transmembrane region" description="Helical" evidence="1">
    <location>
        <begin position="43"/>
        <end position="62"/>
    </location>
</feature>
<comment type="caution">
    <text evidence="2">The sequence shown here is derived from an EMBL/GenBank/DDBJ whole genome shotgun (WGS) entry which is preliminary data.</text>
</comment>
<keyword evidence="1" id="KW-0812">Transmembrane</keyword>
<reference evidence="2 3" key="1">
    <citation type="submission" date="2018-04" db="EMBL/GenBank/DDBJ databases">
        <title>Novel species isolated from glacier.</title>
        <authorList>
            <person name="Liu Q."/>
            <person name="Xin Y.-H."/>
        </authorList>
    </citation>
    <scope>NUCLEOTIDE SEQUENCE [LARGE SCALE GENOMIC DNA]</scope>
    <source>
        <strain evidence="2 3">GT1R17</strain>
    </source>
</reference>